<dbReference type="Gene3D" id="3.30.460.10">
    <property type="entry name" value="Beta Polymerase, domain 2"/>
    <property type="match status" value="1"/>
</dbReference>
<sequence length="158" mass="17707">MQTDSHYPAERLVAYDVDWPSRYRTSVPGLVAKPVVDLALRIPASQSLGQAKEAFGWAGWTTPVSVGDHWATFLLGDGVRTGIGHIFTADQWDKAHVRLFARWLREHPVERDRYARLKIDLVGRGLWGADYTAAKTGFVREIVNLARADRGLPLLTNL</sequence>
<name>A0ABY4YGZ5_9MICO</name>
<reference evidence="1" key="1">
    <citation type="submission" date="2022-06" db="EMBL/GenBank/DDBJ databases">
        <title>Ornithinimicrobium JY.X270.</title>
        <authorList>
            <person name="Huang Y."/>
        </authorList>
    </citation>
    <scope>NUCLEOTIDE SEQUENCE</scope>
    <source>
        <strain evidence="1">JY.X270</strain>
    </source>
</reference>
<proteinExistence type="predicted"/>
<dbReference type="InterPro" id="IPR043519">
    <property type="entry name" value="NT_sf"/>
</dbReference>
<dbReference type="SUPFAM" id="SSF81301">
    <property type="entry name" value="Nucleotidyltransferase"/>
    <property type="match status" value="1"/>
</dbReference>
<dbReference type="Pfam" id="PF04229">
    <property type="entry name" value="GrpB"/>
    <property type="match status" value="1"/>
</dbReference>
<gene>
    <name evidence="1" type="ORF">NF557_15855</name>
</gene>
<dbReference type="PANTHER" id="PTHR34822:SF1">
    <property type="entry name" value="GRPB FAMILY PROTEIN"/>
    <property type="match status" value="1"/>
</dbReference>
<keyword evidence="2" id="KW-1185">Reference proteome</keyword>
<dbReference type="Proteomes" id="UP001056535">
    <property type="component" value="Chromosome"/>
</dbReference>
<organism evidence="1 2">
    <name type="scientific">Ornithinimicrobium cryptoxanthini</name>
    <dbReference type="NCBI Taxonomy" id="2934161"/>
    <lineage>
        <taxon>Bacteria</taxon>
        <taxon>Bacillati</taxon>
        <taxon>Actinomycetota</taxon>
        <taxon>Actinomycetes</taxon>
        <taxon>Micrococcales</taxon>
        <taxon>Ornithinimicrobiaceae</taxon>
        <taxon>Ornithinimicrobium</taxon>
    </lineage>
</organism>
<accession>A0ABY4YGZ5</accession>
<dbReference type="EMBL" id="CP099490">
    <property type="protein sequence ID" value="USQ76046.1"/>
    <property type="molecule type" value="Genomic_DNA"/>
</dbReference>
<protein>
    <submittedName>
        <fullName evidence="1">GrpB family protein</fullName>
    </submittedName>
</protein>
<evidence type="ECO:0000313" key="2">
    <source>
        <dbReference type="Proteomes" id="UP001056535"/>
    </source>
</evidence>
<evidence type="ECO:0000313" key="1">
    <source>
        <dbReference type="EMBL" id="USQ76046.1"/>
    </source>
</evidence>
<dbReference type="RefSeq" id="WP_252620698.1">
    <property type="nucleotide sequence ID" value="NZ_CP099490.1"/>
</dbReference>
<dbReference type="PANTHER" id="PTHR34822">
    <property type="entry name" value="GRPB DOMAIN PROTEIN (AFU_ORTHOLOGUE AFUA_1G01530)"/>
    <property type="match status" value="1"/>
</dbReference>
<dbReference type="InterPro" id="IPR007344">
    <property type="entry name" value="GrpB/CoaE"/>
</dbReference>